<gene>
    <name evidence="8" type="ORF">UFOVP1146_37</name>
    <name evidence="9" type="ORF">UFOVP1638_108</name>
    <name evidence="6" type="ORF">UFOVP812_370</name>
    <name evidence="7" type="ORF">UFOVP818_195</name>
</gene>
<keyword evidence="4" id="KW-0231">Viral genome packaging</keyword>
<dbReference type="SUPFAM" id="SSF51294">
    <property type="entry name" value="Hedgehog/intein (Hint) domain"/>
    <property type="match status" value="1"/>
</dbReference>
<dbReference type="EMBL" id="LR797502">
    <property type="protein sequence ID" value="CAB4220972.1"/>
    <property type="molecule type" value="Genomic_DNA"/>
</dbReference>
<evidence type="ECO:0000259" key="5">
    <source>
        <dbReference type="Pfam" id="PF17289"/>
    </source>
</evidence>
<dbReference type="Pfam" id="PF03237">
    <property type="entry name" value="Terminase_6N"/>
    <property type="match status" value="1"/>
</dbReference>
<dbReference type="EMBL" id="LR796758">
    <property type="protein sequence ID" value="CAB4164101.1"/>
    <property type="molecule type" value="Genomic_DNA"/>
</dbReference>
<evidence type="ECO:0000313" key="7">
    <source>
        <dbReference type="EMBL" id="CAB4165659.1"/>
    </source>
</evidence>
<keyword evidence="1" id="KW-1188">Viral release from host cell</keyword>
<dbReference type="Gene3D" id="3.40.50.300">
    <property type="entry name" value="P-loop containing nucleotide triphosphate hydrolases"/>
    <property type="match status" value="1"/>
</dbReference>
<dbReference type="Pfam" id="PF17289">
    <property type="entry name" value="Terminase_6C"/>
    <property type="match status" value="1"/>
</dbReference>
<feature type="domain" description="Terminase large subunit gp17-like C-terminal" evidence="5">
    <location>
        <begin position="358"/>
        <end position="524"/>
    </location>
</feature>
<evidence type="ECO:0000313" key="6">
    <source>
        <dbReference type="EMBL" id="CAB4164101.1"/>
    </source>
</evidence>
<evidence type="ECO:0000256" key="2">
    <source>
        <dbReference type="ARBA" id="ARBA00022741"/>
    </source>
</evidence>
<evidence type="ECO:0000256" key="4">
    <source>
        <dbReference type="ARBA" id="ARBA00023219"/>
    </source>
</evidence>
<sequence>MSTLSESIERKYTEVYEVSEWSILTDTGYEPINDIKQTIQYERYSLLLTDGSSLECADTHIVFDENMEEIFVTDLSKDSRIQTLNGLGTVQSVINTKIFEQMYDIGVNSDNHRFYSNNILSHNSTSAAGYLLWYAMFIPDSTILIAAHKYTGSQEIMQRIRFAYELCPDHIRAGVVSYNKGNIDFENGSRIISTTTTETTGRGMSISLLYSDEFAYVRPTIAREFWTSISPTLATGGKCIITSTPSSDEDQFALLWKGANKCEDAYGNPTPLGVNGFKAFRSYWNEHPDRDDAWAAQQLAALGEDRFRREMGCEFLIDSETLIAPAKLFDLEGIEPLYTTGQVRWYKKPRAGSIYVVALDPSLGTGSDPAAIQIFEAGTTEQIGEWRHNKTTIPEQIRILVGICSHINEAVKDSNSIYYSIENNTIGEAALISIAEYGEQNIQGYFLSDSSGPTNRRFRQGFNTTAKSKLVACSKLKNLIESGRMKIASRPLVSEFKTFVAHGVSYAAKPGETDDLVMATVLSVRMMQLLQTYHPEMDVRMRDFADNIIEPMPFISMSRG</sequence>
<dbReference type="Gene3D" id="2.170.16.10">
    <property type="entry name" value="Hedgehog/Intein (Hint) domain"/>
    <property type="match status" value="1"/>
</dbReference>
<evidence type="ECO:0000313" key="8">
    <source>
        <dbReference type="EMBL" id="CAB4186690.1"/>
    </source>
</evidence>
<dbReference type="Gene3D" id="3.30.420.240">
    <property type="match status" value="1"/>
</dbReference>
<dbReference type="EMBL" id="LR797099">
    <property type="protein sequence ID" value="CAB4186690.1"/>
    <property type="molecule type" value="Genomic_DNA"/>
</dbReference>
<evidence type="ECO:0000313" key="9">
    <source>
        <dbReference type="EMBL" id="CAB4220972.1"/>
    </source>
</evidence>
<keyword evidence="2" id="KW-0547">Nucleotide-binding</keyword>
<protein>
    <submittedName>
        <fullName evidence="9">Large terminase protein</fullName>
    </submittedName>
</protein>
<dbReference type="EMBL" id="LR796776">
    <property type="protein sequence ID" value="CAB4165659.1"/>
    <property type="molecule type" value="Genomic_DNA"/>
</dbReference>
<dbReference type="InterPro" id="IPR030934">
    <property type="entry name" value="Intein_C"/>
</dbReference>
<proteinExistence type="predicted"/>
<name>A0A6J5SZB4_9CAUD</name>
<organism evidence="9">
    <name type="scientific">uncultured Caudovirales phage</name>
    <dbReference type="NCBI Taxonomy" id="2100421"/>
    <lineage>
        <taxon>Viruses</taxon>
        <taxon>Duplodnaviria</taxon>
        <taxon>Heunggongvirae</taxon>
        <taxon>Uroviricota</taxon>
        <taxon>Caudoviricetes</taxon>
        <taxon>Peduoviridae</taxon>
        <taxon>Maltschvirus</taxon>
        <taxon>Maltschvirus maltsch</taxon>
    </lineage>
</organism>
<dbReference type="InterPro" id="IPR036844">
    <property type="entry name" value="Hint_dom_sf"/>
</dbReference>
<evidence type="ECO:0000256" key="1">
    <source>
        <dbReference type="ARBA" id="ARBA00022612"/>
    </source>
</evidence>
<reference evidence="9" key="1">
    <citation type="submission" date="2020-05" db="EMBL/GenBank/DDBJ databases">
        <authorList>
            <person name="Chiriac C."/>
            <person name="Salcher M."/>
            <person name="Ghai R."/>
            <person name="Kavagutti S V."/>
        </authorList>
    </citation>
    <scope>NUCLEOTIDE SEQUENCE</scope>
</reference>
<dbReference type="GO" id="GO:0005524">
    <property type="term" value="F:ATP binding"/>
    <property type="evidence" value="ECO:0007669"/>
    <property type="project" value="UniProtKB-KW"/>
</dbReference>
<accession>A0A6J5SZB4</accession>
<dbReference type="InterPro" id="IPR035421">
    <property type="entry name" value="Terminase_6C"/>
</dbReference>
<keyword evidence="3" id="KW-0067">ATP-binding</keyword>
<dbReference type="InterPro" id="IPR027417">
    <property type="entry name" value="P-loop_NTPase"/>
</dbReference>
<dbReference type="PROSITE" id="PS50818">
    <property type="entry name" value="INTEIN_C_TER"/>
    <property type="match status" value="1"/>
</dbReference>
<evidence type="ECO:0000256" key="3">
    <source>
        <dbReference type="ARBA" id="ARBA00022840"/>
    </source>
</evidence>